<dbReference type="NCBIfam" id="TIGR03544">
    <property type="entry name" value="DivI1A_domain"/>
    <property type="match status" value="2"/>
</dbReference>
<comment type="caution">
    <text evidence="2">The sequence shown here is derived from an EMBL/GenBank/DDBJ whole genome shotgun (WGS) entry which is preliminary data.</text>
</comment>
<dbReference type="AlphaFoldDB" id="A0A412K6A5"/>
<evidence type="ECO:0000256" key="1">
    <source>
        <dbReference type="SAM" id="MobiDB-lite"/>
    </source>
</evidence>
<dbReference type="InterPro" id="IPR019933">
    <property type="entry name" value="DivIVA_domain"/>
</dbReference>
<dbReference type="Gene3D" id="6.10.250.660">
    <property type="match status" value="1"/>
</dbReference>
<evidence type="ECO:0000313" key="3">
    <source>
        <dbReference type="Proteomes" id="UP000285462"/>
    </source>
</evidence>
<dbReference type="EMBL" id="QRVT01000007">
    <property type="protein sequence ID" value="RGS64079.1"/>
    <property type="molecule type" value="Genomic_DNA"/>
</dbReference>
<accession>A0A412K6A5</accession>
<sequence>MFCDRFPFYAQNHHIRGIMVDMVSTITARELRNVRLTTTYLSEGYNIVEVNEFFERCADALDGKAEMSPEEVEQQMFTTVRFTNGYDIGQIDDLLDRIAETLRHLPVEEPVQPVQPMQPVQPAAQPVQPAQQPIDAQQPAQLPIDSQQTQFVQPTPQTQPAQQPVPQQTQQPVQQTQPASAATGKGAIGAVLHEGNLFYGKFQWNGHQHVLITTKGQVLEIGPTASTASFCSSSL</sequence>
<reference evidence="2 3" key="1">
    <citation type="submission" date="2018-08" db="EMBL/GenBank/DDBJ databases">
        <title>A genome reference for cultivated species of the human gut microbiota.</title>
        <authorList>
            <person name="Zou Y."/>
            <person name="Xue W."/>
            <person name="Luo G."/>
        </authorList>
    </citation>
    <scope>NUCLEOTIDE SEQUENCE [LARGE SCALE GENOMIC DNA]</scope>
    <source>
        <strain evidence="2 3">AF21-27</strain>
    </source>
</reference>
<proteinExistence type="predicted"/>
<feature type="compositionally biased region" description="Low complexity" evidence="1">
    <location>
        <begin position="109"/>
        <end position="178"/>
    </location>
</feature>
<evidence type="ECO:0000313" key="2">
    <source>
        <dbReference type="EMBL" id="RGS64079.1"/>
    </source>
</evidence>
<feature type="region of interest" description="Disordered" evidence="1">
    <location>
        <begin position="109"/>
        <end position="182"/>
    </location>
</feature>
<protein>
    <submittedName>
        <fullName evidence="2">DivIVA domain-containing protein</fullName>
    </submittedName>
</protein>
<gene>
    <name evidence="2" type="ORF">DWX79_08640</name>
</gene>
<name>A0A412K6A5_BIFAD</name>
<organism evidence="2 3">
    <name type="scientific">Bifidobacterium adolescentis</name>
    <dbReference type="NCBI Taxonomy" id="1680"/>
    <lineage>
        <taxon>Bacteria</taxon>
        <taxon>Bacillati</taxon>
        <taxon>Actinomycetota</taxon>
        <taxon>Actinomycetes</taxon>
        <taxon>Bifidobacteriales</taxon>
        <taxon>Bifidobacteriaceae</taxon>
        <taxon>Bifidobacterium</taxon>
    </lineage>
</organism>
<dbReference type="Proteomes" id="UP000285462">
    <property type="component" value="Unassembled WGS sequence"/>
</dbReference>